<dbReference type="AlphaFoldDB" id="A0A0C9VT25"/>
<feature type="region of interest" description="Disordered" evidence="1">
    <location>
        <begin position="19"/>
        <end position="41"/>
    </location>
</feature>
<dbReference type="Proteomes" id="UP000054279">
    <property type="component" value="Unassembled WGS sequence"/>
</dbReference>
<name>A0A0C9VT25_SPHS4</name>
<keyword evidence="3" id="KW-1185">Reference proteome</keyword>
<protein>
    <submittedName>
        <fullName evidence="2">Uncharacterized protein</fullName>
    </submittedName>
</protein>
<organism evidence="2 3">
    <name type="scientific">Sphaerobolus stellatus (strain SS14)</name>
    <dbReference type="NCBI Taxonomy" id="990650"/>
    <lineage>
        <taxon>Eukaryota</taxon>
        <taxon>Fungi</taxon>
        <taxon>Dikarya</taxon>
        <taxon>Basidiomycota</taxon>
        <taxon>Agaricomycotina</taxon>
        <taxon>Agaricomycetes</taxon>
        <taxon>Phallomycetidae</taxon>
        <taxon>Geastrales</taxon>
        <taxon>Sphaerobolaceae</taxon>
        <taxon>Sphaerobolus</taxon>
    </lineage>
</organism>
<reference evidence="2 3" key="1">
    <citation type="submission" date="2014-06" db="EMBL/GenBank/DDBJ databases">
        <title>Evolutionary Origins and Diversification of the Mycorrhizal Mutualists.</title>
        <authorList>
            <consortium name="DOE Joint Genome Institute"/>
            <consortium name="Mycorrhizal Genomics Consortium"/>
            <person name="Kohler A."/>
            <person name="Kuo A."/>
            <person name="Nagy L.G."/>
            <person name="Floudas D."/>
            <person name="Copeland A."/>
            <person name="Barry K.W."/>
            <person name="Cichocki N."/>
            <person name="Veneault-Fourrey C."/>
            <person name="LaButti K."/>
            <person name="Lindquist E.A."/>
            <person name="Lipzen A."/>
            <person name="Lundell T."/>
            <person name="Morin E."/>
            <person name="Murat C."/>
            <person name="Riley R."/>
            <person name="Ohm R."/>
            <person name="Sun H."/>
            <person name="Tunlid A."/>
            <person name="Henrissat B."/>
            <person name="Grigoriev I.V."/>
            <person name="Hibbett D.S."/>
            <person name="Martin F."/>
        </authorList>
    </citation>
    <scope>NUCLEOTIDE SEQUENCE [LARGE SCALE GENOMIC DNA]</scope>
    <source>
        <strain evidence="2 3">SS14</strain>
    </source>
</reference>
<feature type="compositionally biased region" description="Polar residues" evidence="1">
    <location>
        <begin position="27"/>
        <end position="41"/>
    </location>
</feature>
<evidence type="ECO:0000313" key="2">
    <source>
        <dbReference type="EMBL" id="KIJ41655.1"/>
    </source>
</evidence>
<proteinExistence type="predicted"/>
<dbReference type="EMBL" id="KN837135">
    <property type="protein sequence ID" value="KIJ41655.1"/>
    <property type="molecule type" value="Genomic_DNA"/>
</dbReference>
<dbReference type="HOGENOM" id="CLU_165662_0_0_1"/>
<dbReference type="OrthoDB" id="3067694at2759"/>
<evidence type="ECO:0000313" key="3">
    <source>
        <dbReference type="Proteomes" id="UP000054279"/>
    </source>
</evidence>
<evidence type="ECO:0000256" key="1">
    <source>
        <dbReference type="SAM" id="MobiDB-lite"/>
    </source>
</evidence>
<gene>
    <name evidence="2" type="ORF">M422DRAFT_255273</name>
</gene>
<accession>A0A0C9VT25</accession>
<sequence>MTGELELFNALVVGTKSVKKNKGDNPVESSSSKGRFTSSNWSLSKNGGNVGAVKSNFALLGSIEVPIYDSTALTIDWDKVEALPRIHRDLPVDSVIAVGHTISVYSGENISLNVHFVVKLA</sequence>